<protein>
    <submittedName>
        <fullName evidence="1">Uncharacterized protein</fullName>
    </submittedName>
</protein>
<name>A0A1F7HLH7_9BACT</name>
<dbReference type="EMBL" id="MFZT01000002">
    <property type="protein sequence ID" value="OGK32057.1"/>
    <property type="molecule type" value="Genomic_DNA"/>
</dbReference>
<evidence type="ECO:0000313" key="2">
    <source>
        <dbReference type="Proteomes" id="UP000178098"/>
    </source>
</evidence>
<comment type="caution">
    <text evidence="1">The sequence shown here is derived from an EMBL/GenBank/DDBJ whole genome shotgun (WGS) entry which is preliminary data.</text>
</comment>
<organism evidence="1 2">
    <name type="scientific">Candidatus Roizmanbacteria bacterium RIFCSPHIGHO2_02_FULL_43_11</name>
    <dbReference type="NCBI Taxonomy" id="1802043"/>
    <lineage>
        <taxon>Bacteria</taxon>
        <taxon>Candidatus Roizmaniibacteriota</taxon>
    </lineage>
</organism>
<gene>
    <name evidence="1" type="ORF">A3D08_01310</name>
</gene>
<dbReference type="AlphaFoldDB" id="A0A1F7HLH7"/>
<evidence type="ECO:0000313" key="1">
    <source>
        <dbReference type="EMBL" id="OGK32057.1"/>
    </source>
</evidence>
<proteinExistence type="predicted"/>
<sequence>MSKFAERRIRHEQQRKAIIVSEQSRFFSDLATLLFFLPEDTGGAFIRRGAANRFRLIDDTVSLYFPGIWLQELQFSVTPYLYAAEVSGLYCIELMIKSFKLNTRNPLHTPPDEAYIRFSPVTDPSSGYCFGLQDEQFYEVYGQERVPPVTITPYTPPYRVRQLISLVDKLVVKYQSDGS</sequence>
<reference evidence="1 2" key="1">
    <citation type="journal article" date="2016" name="Nat. Commun.">
        <title>Thousands of microbial genomes shed light on interconnected biogeochemical processes in an aquifer system.</title>
        <authorList>
            <person name="Anantharaman K."/>
            <person name="Brown C.T."/>
            <person name="Hug L.A."/>
            <person name="Sharon I."/>
            <person name="Castelle C.J."/>
            <person name="Probst A.J."/>
            <person name="Thomas B.C."/>
            <person name="Singh A."/>
            <person name="Wilkins M.J."/>
            <person name="Karaoz U."/>
            <person name="Brodie E.L."/>
            <person name="Williams K.H."/>
            <person name="Hubbard S.S."/>
            <person name="Banfield J.F."/>
        </authorList>
    </citation>
    <scope>NUCLEOTIDE SEQUENCE [LARGE SCALE GENOMIC DNA]</scope>
</reference>
<accession>A0A1F7HLH7</accession>
<dbReference type="Proteomes" id="UP000178098">
    <property type="component" value="Unassembled WGS sequence"/>
</dbReference>